<dbReference type="EMBL" id="JBHSWB010000001">
    <property type="protein sequence ID" value="MFC6659670.1"/>
    <property type="molecule type" value="Genomic_DNA"/>
</dbReference>
<dbReference type="RefSeq" id="WP_224603904.1">
    <property type="nucleotide sequence ID" value="NZ_JAIQXV010000001.1"/>
</dbReference>
<evidence type="ECO:0000256" key="1">
    <source>
        <dbReference type="SAM" id="MobiDB-lite"/>
    </source>
</evidence>
<feature type="region of interest" description="Disordered" evidence="1">
    <location>
        <begin position="1"/>
        <end position="26"/>
    </location>
</feature>
<evidence type="ECO:0000313" key="2">
    <source>
        <dbReference type="EMBL" id="MFC6659670.1"/>
    </source>
</evidence>
<name>A0ABW1ZFM8_9DEIO</name>
<evidence type="ECO:0000313" key="3">
    <source>
        <dbReference type="Proteomes" id="UP001596317"/>
    </source>
</evidence>
<dbReference type="Proteomes" id="UP001596317">
    <property type="component" value="Unassembled WGS sequence"/>
</dbReference>
<feature type="compositionally biased region" description="Gly residues" evidence="1">
    <location>
        <begin position="1"/>
        <end position="17"/>
    </location>
</feature>
<keyword evidence="3" id="KW-1185">Reference proteome</keyword>
<protein>
    <submittedName>
        <fullName evidence="2">Uncharacterized protein</fullName>
    </submittedName>
</protein>
<organism evidence="2 3">
    <name type="scientific">Deinococcus multiflagellatus</name>
    <dbReference type="NCBI Taxonomy" id="1656887"/>
    <lineage>
        <taxon>Bacteria</taxon>
        <taxon>Thermotogati</taxon>
        <taxon>Deinococcota</taxon>
        <taxon>Deinococci</taxon>
        <taxon>Deinococcales</taxon>
        <taxon>Deinococcaceae</taxon>
        <taxon>Deinococcus</taxon>
    </lineage>
</organism>
<accession>A0ABW1ZFM8</accession>
<reference evidence="3" key="1">
    <citation type="journal article" date="2019" name="Int. J. Syst. Evol. Microbiol.">
        <title>The Global Catalogue of Microorganisms (GCM) 10K type strain sequencing project: providing services to taxonomists for standard genome sequencing and annotation.</title>
        <authorList>
            <consortium name="The Broad Institute Genomics Platform"/>
            <consortium name="The Broad Institute Genome Sequencing Center for Infectious Disease"/>
            <person name="Wu L."/>
            <person name="Ma J."/>
        </authorList>
    </citation>
    <scope>NUCLEOTIDE SEQUENCE [LARGE SCALE GENOMIC DNA]</scope>
    <source>
        <strain evidence="3">CCUG 63830</strain>
    </source>
</reference>
<sequence length="206" mass="21026">MALGALAGGGGALAGGGGPPPVDLFRAYEMPTDRPAMRPDDQPEFPLDGAPDDPAVIVPGLWDQSPRVLPGTRVAVLVTGEDRFAYVAPLESRIGEAYLLVACLPGGGARVGLNWPPARGQGAAVRYAAQVGGAWRALNVTAPRADLPEFVPLAPADGAALLGALRQGQTVKVRRTGAGQTAVLTLPGRGMAAAWRELGACRPAAP</sequence>
<proteinExistence type="predicted"/>
<gene>
    <name evidence="2" type="ORF">ACFP90_04290</name>
</gene>
<comment type="caution">
    <text evidence="2">The sequence shown here is derived from an EMBL/GenBank/DDBJ whole genome shotgun (WGS) entry which is preliminary data.</text>
</comment>